<organism evidence="2 3">
    <name type="scientific">Actinidia rufa</name>
    <dbReference type="NCBI Taxonomy" id="165716"/>
    <lineage>
        <taxon>Eukaryota</taxon>
        <taxon>Viridiplantae</taxon>
        <taxon>Streptophyta</taxon>
        <taxon>Embryophyta</taxon>
        <taxon>Tracheophyta</taxon>
        <taxon>Spermatophyta</taxon>
        <taxon>Magnoliopsida</taxon>
        <taxon>eudicotyledons</taxon>
        <taxon>Gunneridae</taxon>
        <taxon>Pentapetalae</taxon>
        <taxon>asterids</taxon>
        <taxon>Ericales</taxon>
        <taxon>Actinidiaceae</taxon>
        <taxon>Actinidia</taxon>
    </lineage>
</organism>
<evidence type="ECO:0000313" key="3">
    <source>
        <dbReference type="Proteomes" id="UP000585474"/>
    </source>
</evidence>
<evidence type="ECO:0000256" key="1">
    <source>
        <dbReference type="SAM" id="MobiDB-lite"/>
    </source>
</evidence>
<reference evidence="3" key="1">
    <citation type="submission" date="2019-07" db="EMBL/GenBank/DDBJ databases">
        <title>De Novo Assembly of kiwifruit Actinidia rufa.</title>
        <authorList>
            <person name="Sugita-Konishi S."/>
            <person name="Sato K."/>
            <person name="Mori E."/>
            <person name="Abe Y."/>
            <person name="Kisaki G."/>
            <person name="Hamano K."/>
            <person name="Suezawa K."/>
            <person name="Otani M."/>
            <person name="Fukuda T."/>
            <person name="Manabe T."/>
            <person name="Gomi K."/>
            <person name="Tabuchi M."/>
            <person name="Akimitsu K."/>
            <person name="Kataoka I."/>
        </authorList>
    </citation>
    <scope>NUCLEOTIDE SEQUENCE [LARGE SCALE GENOMIC DNA]</scope>
    <source>
        <strain evidence="3">cv. Fuchu</strain>
    </source>
</reference>
<feature type="compositionally biased region" description="Basic and acidic residues" evidence="1">
    <location>
        <begin position="136"/>
        <end position="145"/>
    </location>
</feature>
<dbReference type="EMBL" id="BJWL01000217">
    <property type="protein sequence ID" value="GFS34936.1"/>
    <property type="molecule type" value="Genomic_DNA"/>
</dbReference>
<dbReference type="Proteomes" id="UP000585474">
    <property type="component" value="Unassembled WGS sequence"/>
</dbReference>
<name>A0A7J0DIK7_9ERIC</name>
<gene>
    <name evidence="2" type="ORF">Acr_00g0036830</name>
</gene>
<comment type="caution">
    <text evidence="2">The sequence shown here is derived from an EMBL/GenBank/DDBJ whole genome shotgun (WGS) entry which is preliminary data.</text>
</comment>
<protein>
    <submittedName>
        <fullName evidence="2">Uncharacterized protein</fullName>
    </submittedName>
</protein>
<accession>A0A7J0DIK7</accession>
<proteinExistence type="predicted"/>
<feature type="compositionally biased region" description="Basic residues" evidence="1">
    <location>
        <begin position="96"/>
        <end position="108"/>
    </location>
</feature>
<sequence length="178" mass="20203">MHLRSCLLSRPSVGNPLDNKAHFMENTRQTLDLEGLHYEMHGIAEQIRIMNESNARLIQHLATNNPSLPVAPILEEANRSRHSHRLSNHDSQSRHSTSRAHLTRRSRSRTTSESRSSNQTHDTGCEKTKRRGRSPHWGDKTHKCPDKSTIQKIRDLDARTDAVNTGANAPITVDDLIR</sequence>
<evidence type="ECO:0000313" key="2">
    <source>
        <dbReference type="EMBL" id="GFS34936.1"/>
    </source>
</evidence>
<feature type="region of interest" description="Disordered" evidence="1">
    <location>
        <begin position="78"/>
        <end position="145"/>
    </location>
</feature>
<dbReference type="AlphaFoldDB" id="A0A7J0DIK7"/>
<keyword evidence="3" id="KW-1185">Reference proteome</keyword>